<dbReference type="GO" id="GO:0005886">
    <property type="term" value="C:plasma membrane"/>
    <property type="evidence" value="ECO:0007669"/>
    <property type="project" value="UniProtKB-SubCell"/>
</dbReference>
<name>A0A5C8Z619_9GAMM</name>
<evidence type="ECO:0000256" key="3">
    <source>
        <dbReference type="ARBA" id="ARBA00005161"/>
    </source>
</evidence>
<evidence type="ECO:0000256" key="10">
    <source>
        <dbReference type="ARBA" id="ARBA00023002"/>
    </source>
</evidence>
<reference evidence="15 16" key="1">
    <citation type="submission" date="2019-07" db="EMBL/GenBank/DDBJ databases">
        <title>Reinekea sp. strain SSH23 genome sequencing and assembly.</title>
        <authorList>
            <person name="Kim I."/>
        </authorList>
    </citation>
    <scope>NUCLEOTIDE SEQUENCE [LARGE SCALE GENOMIC DNA]</scope>
    <source>
        <strain evidence="15 16">SSH23</strain>
    </source>
</reference>
<evidence type="ECO:0000256" key="12">
    <source>
        <dbReference type="ARBA" id="ARBA00048639"/>
    </source>
</evidence>
<organism evidence="15 16">
    <name type="scientific">Reinekea thalattae</name>
    <dbReference type="NCBI Taxonomy" id="2593301"/>
    <lineage>
        <taxon>Bacteria</taxon>
        <taxon>Pseudomonadati</taxon>
        <taxon>Pseudomonadota</taxon>
        <taxon>Gammaproteobacteria</taxon>
        <taxon>Oceanospirillales</taxon>
        <taxon>Saccharospirillaceae</taxon>
        <taxon>Reinekea</taxon>
    </lineage>
</organism>
<dbReference type="SUPFAM" id="SSF51395">
    <property type="entry name" value="FMN-linked oxidoreductases"/>
    <property type="match status" value="1"/>
</dbReference>
<sequence>MYSFFRKIIFLLSAETAHDLTMEALAVAQRLGLIRLLPKLSKQKSVTIAGIEFPNAVGLAAGLDKNGDCIDALGALGFGFIEVGTVTPVAQPGNPQPRCFRIPEKEAIINRMGFNNKGVDYLVERVKRSQYQGVIGINIGKNKVTPEDEAINDYLYCLDKAYPVAGYIAVNLSSPNTPGLRNLQFGENLKQLIVALKQRQAELDKVHDHKPIFIKIAPDLTEQEVSELAQVFNELQVDGVIATNTTVERAEVEGYKYSSEAGGLSGAPLREQSNAVIKQFREQLNADIPIIGVGGVMSAHDAEEKLRHGADLVQIYSGFIYQGPGLVKKTAALLAKLDN</sequence>
<evidence type="ECO:0000256" key="7">
    <source>
        <dbReference type="ARBA" id="ARBA00022630"/>
    </source>
</evidence>
<dbReference type="InterPro" id="IPR001295">
    <property type="entry name" value="Dihydroorotate_DH_CS"/>
</dbReference>
<dbReference type="CDD" id="cd04738">
    <property type="entry name" value="DHOD_2_like"/>
    <property type="match status" value="1"/>
</dbReference>
<feature type="binding site" evidence="13">
    <location>
        <position position="171"/>
    </location>
    <ligand>
        <name>substrate</name>
    </ligand>
</feature>
<keyword evidence="11 13" id="KW-0472">Membrane</keyword>
<evidence type="ECO:0000313" key="15">
    <source>
        <dbReference type="EMBL" id="TXR53555.1"/>
    </source>
</evidence>
<dbReference type="NCBIfam" id="NF003646">
    <property type="entry name" value="PRK05286.1-4"/>
    <property type="match status" value="1"/>
</dbReference>
<dbReference type="GO" id="GO:0005737">
    <property type="term" value="C:cytoplasm"/>
    <property type="evidence" value="ECO:0007669"/>
    <property type="project" value="InterPro"/>
</dbReference>
<dbReference type="PROSITE" id="PS00912">
    <property type="entry name" value="DHODEHASE_2"/>
    <property type="match status" value="1"/>
</dbReference>
<evidence type="ECO:0000256" key="2">
    <source>
        <dbReference type="ARBA" id="ARBA00004202"/>
    </source>
</evidence>
<dbReference type="NCBIfam" id="TIGR01036">
    <property type="entry name" value="pyrD_sub2"/>
    <property type="match status" value="1"/>
</dbReference>
<feature type="binding site" evidence="13">
    <location>
        <position position="243"/>
    </location>
    <ligand>
        <name>FMN</name>
        <dbReference type="ChEBI" id="CHEBI:58210"/>
    </ligand>
</feature>
<feature type="binding site" evidence="13">
    <location>
        <position position="138"/>
    </location>
    <ligand>
        <name>FMN</name>
        <dbReference type="ChEBI" id="CHEBI:58210"/>
    </ligand>
</feature>
<dbReference type="GO" id="GO:0006207">
    <property type="term" value="P:'de novo' pyrimidine nucleobase biosynthetic process"/>
    <property type="evidence" value="ECO:0007669"/>
    <property type="project" value="UniProtKB-UniRule"/>
</dbReference>
<dbReference type="PROSITE" id="PS00911">
    <property type="entry name" value="DHODEHASE_1"/>
    <property type="match status" value="1"/>
</dbReference>
<dbReference type="InterPro" id="IPR005720">
    <property type="entry name" value="Dihydroorotate_DH_cat"/>
</dbReference>
<feature type="binding site" evidence="13">
    <location>
        <position position="65"/>
    </location>
    <ligand>
        <name>substrate</name>
    </ligand>
</feature>
<keyword evidence="6 13" id="KW-1003">Cell membrane</keyword>
<dbReference type="Proteomes" id="UP000321764">
    <property type="component" value="Unassembled WGS sequence"/>
</dbReference>
<feature type="binding site" evidence="13">
    <location>
        <begin position="110"/>
        <end position="114"/>
    </location>
    <ligand>
        <name>substrate</name>
    </ligand>
</feature>
<dbReference type="PANTHER" id="PTHR48109">
    <property type="entry name" value="DIHYDROOROTATE DEHYDROGENASE (QUINONE), MITOCHONDRIAL-RELATED"/>
    <property type="match status" value="1"/>
</dbReference>
<keyword evidence="9 13" id="KW-0665">Pyrimidine biosynthesis</keyword>
<dbReference type="GO" id="GO:0044205">
    <property type="term" value="P:'de novo' UMP biosynthetic process"/>
    <property type="evidence" value="ECO:0007669"/>
    <property type="project" value="UniProtKB-UniRule"/>
</dbReference>
<evidence type="ECO:0000256" key="9">
    <source>
        <dbReference type="ARBA" id="ARBA00022975"/>
    </source>
</evidence>
<dbReference type="InterPro" id="IPR050074">
    <property type="entry name" value="DHO_dehydrogenase"/>
</dbReference>
<evidence type="ECO:0000259" key="14">
    <source>
        <dbReference type="Pfam" id="PF01180"/>
    </source>
</evidence>
<accession>A0A5C8Z619</accession>
<evidence type="ECO:0000256" key="13">
    <source>
        <dbReference type="HAMAP-Rule" id="MF_00225"/>
    </source>
</evidence>
<dbReference type="AlphaFoldDB" id="A0A5C8Z619"/>
<dbReference type="PANTHER" id="PTHR48109:SF4">
    <property type="entry name" value="DIHYDROOROTATE DEHYDROGENASE (QUINONE), MITOCHONDRIAL"/>
    <property type="match status" value="1"/>
</dbReference>
<evidence type="ECO:0000313" key="16">
    <source>
        <dbReference type="Proteomes" id="UP000321764"/>
    </source>
</evidence>
<dbReference type="GO" id="GO:0106430">
    <property type="term" value="F:dihydroorotate dehydrogenase (quinone) activity"/>
    <property type="evidence" value="ECO:0007669"/>
    <property type="project" value="UniProtKB-EC"/>
</dbReference>
<comment type="pathway">
    <text evidence="3 13">Pyrimidine metabolism; UMP biosynthesis via de novo pathway; orotate from (S)-dihydroorotate (quinone route): step 1/1.</text>
</comment>
<feature type="binding site" evidence="13">
    <location>
        <position position="215"/>
    </location>
    <ligand>
        <name>FMN</name>
        <dbReference type="ChEBI" id="CHEBI:58210"/>
    </ligand>
</feature>
<comment type="caution">
    <text evidence="15">The sequence shown here is derived from an EMBL/GenBank/DDBJ whole genome shotgun (WGS) entry which is preliminary data.</text>
</comment>
<dbReference type="PIRSF" id="PIRSF000164">
    <property type="entry name" value="DHO_oxidase"/>
    <property type="match status" value="1"/>
</dbReference>
<keyword evidence="16" id="KW-1185">Reference proteome</keyword>
<comment type="cofactor">
    <cofactor evidence="13">
        <name>FMN</name>
        <dbReference type="ChEBI" id="CHEBI:58210"/>
    </cofactor>
    <text evidence="13">Binds 1 FMN per subunit.</text>
</comment>
<dbReference type="OrthoDB" id="9802377at2"/>
<feature type="binding site" evidence="13">
    <location>
        <position position="85"/>
    </location>
    <ligand>
        <name>FMN</name>
        <dbReference type="ChEBI" id="CHEBI:58210"/>
    </ligand>
</feature>
<dbReference type="EMBL" id="VKAD01000001">
    <property type="protein sequence ID" value="TXR53555.1"/>
    <property type="molecule type" value="Genomic_DNA"/>
</dbReference>
<feature type="binding site" evidence="13">
    <location>
        <position position="171"/>
    </location>
    <ligand>
        <name>FMN</name>
        <dbReference type="ChEBI" id="CHEBI:58210"/>
    </ligand>
</feature>
<dbReference type="HAMAP" id="MF_00225">
    <property type="entry name" value="DHO_dh_type2"/>
    <property type="match status" value="1"/>
</dbReference>
<keyword evidence="8 13" id="KW-0288">FMN</keyword>
<gene>
    <name evidence="13" type="primary">pyrD</name>
    <name evidence="15" type="ORF">FME95_03025</name>
</gene>
<evidence type="ECO:0000256" key="11">
    <source>
        <dbReference type="ARBA" id="ARBA00023136"/>
    </source>
</evidence>
<comment type="subunit">
    <text evidence="5 13">Monomer.</text>
</comment>
<dbReference type="NCBIfam" id="NF003652">
    <property type="entry name" value="PRK05286.2-5"/>
    <property type="match status" value="1"/>
</dbReference>
<feature type="active site" description="Nucleophile" evidence="13">
    <location>
        <position position="174"/>
    </location>
</feature>
<dbReference type="RefSeq" id="WP_147712955.1">
    <property type="nucleotide sequence ID" value="NZ_VKAD01000001.1"/>
</dbReference>
<dbReference type="InterPro" id="IPR012135">
    <property type="entry name" value="Dihydroorotate_DH_1_2"/>
</dbReference>
<feature type="binding site" evidence="13">
    <location>
        <position position="295"/>
    </location>
    <ligand>
        <name>FMN</name>
        <dbReference type="ChEBI" id="CHEBI:58210"/>
    </ligand>
</feature>
<keyword evidence="7 13" id="KW-0285">Flavoprotein</keyword>
<feature type="binding site" evidence="13">
    <location>
        <begin position="61"/>
        <end position="65"/>
    </location>
    <ligand>
        <name>FMN</name>
        <dbReference type="ChEBI" id="CHEBI:58210"/>
    </ligand>
</feature>
<feature type="binding site" evidence="13">
    <location>
        <begin position="316"/>
        <end position="317"/>
    </location>
    <ligand>
        <name>FMN</name>
        <dbReference type="ChEBI" id="CHEBI:58210"/>
    </ligand>
</feature>
<proteinExistence type="inferred from homology"/>
<evidence type="ECO:0000256" key="8">
    <source>
        <dbReference type="ARBA" id="ARBA00022643"/>
    </source>
</evidence>
<dbReference type="InterPro" id="IPR005719">
    <property type="entry name" value="Dihydroorotate_DH_2"/>
</dbReference>
<comment type="subcellular location">
    <subcellularLocation>
        <location evidence="2 13">Cell membrane</location>
        <topology evidence="2 13">Peripheral membrane protein</topology>
    </subcellularLocation>
</comment>
<comment type="similarity">
    <text evidence="4 13">Belongs to the dihydroorotate dehydrogenase family. Type 2 subfamily.</text>
</comment>
<dbReference type="InterPro" id="IPR013785">
    <property type="entry name" value="Aldolase_TIM"/>
</dbReference>
<comment type="function">
    <text evidence="1 13">Catalyzes the conversion of dihydroorotate to orotate with quinone as electron acceptor.</text>
</comment>
<evidence type="ECO:0000256" key="1">
    <source>
        <dbReference type="ARBA" id="ARBA00003125"/>
    </source>
</evidence>
<dbReference type="Gene3D" id="3.20.20.70">
    <property type="entry name" value="Aldolase class I"/>
    <property type="match status" value="1"/>
</dbReference>
<dbReference type="Pfam" id="PF01180">
    <property type="entry name" value="DHO_dh"/>
    <property type="match status" value="1"/>
</dbReference>
<feature type="binding site" evidence="13">
    <location>
        <position position="266"/>
    </location>
    <ligand>
        <name>FMN</name>
        <dbReference type="ChEBI" id="CHEBI:58210"/>
    </ligand>
</feature>
<feature type="binding site" evidence="13">
    <location>
        <begin position="244"/>
        <end position="245"/>
    </location>
    <ligand>
        <name>substrate</name>
    </ligand>
</feature>
<protein>
    <recommendedName>
        <fullName evidence="13">Dihydroorotate dehydrogenase (quinone)</fullName>
        <ecNumber evidence="13">1.3.5.2</ecNumber>
    </recommendedName>
    <alternativeName>
        <fullName evidence="13">DHOdehase</fullName>
        <shortName evidence="13">DHOD</shortName>
        <shortName evidence="13">DHODase</shortName>
    </alternativeName>
    <alternativeName>
        <fullName evidence="13">Dihydroorotate oxidase</fullName>
    </alternativeName>
</protein>
<keyword evidence="10 13" id="KW-0560">Oxidoreductase</keyword>
<dbReference type="NCBIfam" id="NF003644">
    <property type="entry name" value="PRK05286.1-1"/>
    <property type="match status" value="1"/>
</dbReference>
<evidence type="ECO:0000256" key="5">
    <source>
        <dbReference type="ARBA" id="ARBA00011245"/>
    </source>
</evidence>
<evidence type="ECO:0000256" key="4">
    <source>
        <dbReference type="ARBA" id="ARBA00005359"/>
    </source>
</evidence>
<dbReference type="NCBIfam" id="NF003645">
    <property type="entry name" value="PRK05286.1-2"/>
    <property type="match status" value="1"/>
</dbReference>
<feature type="domain" description="Dihydroorotate dehydrogenase catalytic" evidence="14">
    <location>
        <begin position="45"/>
        <end position="331"/>
    </location>
</feature>
<dbReference type="FunFam" id="3.20.20.70:FF:000028">
    <property type="entry name" value="Dihydroorotate dehydrogenase (quinone)"/>
    <property type="match status" value="1"/>
</dbReference>
<evidence type="ECO:0000256" key="6">
    <source>
        <dbReference type="ARBA" id="ARBA00022475"/>
    </source>
</evidence>
<comment type="catalytic activity">
    <reaction evidence="12 13">
        <text>(S)-dihydroorotate + a quinone = orotate + a quinol</text>
        <dbReference type="Rhea" id="RHEA:30187"/>
        <dbReference type="ChEBI" id="CHEBI:24646"/>
        <dbReference type="ChEBI" id="CHEBI:30839"/>
        <dbReference type="ChEBI" id="CHEBI:30864"/>
        <dbReference type="ChEBI" id="CHEBI:132124"/>
        <dbReference type="EC" id="1.3.5.2"/>
    </reaction>
</comment>
<dbReference type="UniPathway" id="UPA00070">
    <property type="reaction ID" value="UER00946"/>
</dbReference>
<feature type="binding site" evidence="13">
    <location>
        <position position="176"/>
    </location>
    <ligand>
        <name>substrate</name>
    </ligand>
</feature>
<dbReference type="EC" id="1.3.5.2" evidence="13"/>